<dbReference type="GO" id="GO:0005304">
    <property type="term" value="F:L-valine transmembrane transporter activity"/>
    <property type="evidence" value="ECO:0007669"/>
    <property type="project" value="TreeGrafter"/>
</dbReference>
<organism evidence="6 7">
    <name type="scientific">Pusillimonas noertemannii</name>
    <dbReference type="NCBI Taxonomy" id="305977"/>
    <lineage>
        <taxon>Bacteria</taxon>
        <taxon>Pseudomonadati</taxon>
        <taxon>Pseudomonadota</taxon>
        <taxon>Betaproteobacteria</taxon>
        <taxon>Burkholderiales</taxon>
        <taxon>Alcaligenaceae</taxon>
        <taxon>Pusillimonas</taxon>
    </lineage>
</organism>
<evidence type="ECO:0000313" key="6">
    <source>
        <dbReference type="EMBL" id="PVY68443.1"/>
    </source>
</evidence>
<dbReference type="InterPro" id="IPR032823">
    <property type="entry name" value="BCA_ABC_TP_C"/>
</dbReference>
<dbReference type="PANTHER" id="PTHR45772:SF7">
    <property type="entry name" value="AMINO ACID ABC TRANSPORTER ATP-BINDING PROTEIN"/>
    <property type="match status" value="1"/>
</dbReference>
<dbReference type="EMBL" id="QEKO01000001">
    <property type="protein sequence ID" value="PVY68443.1"/>
    <property type="molecule type" value="Genomic_DNA"/>
</dbReference>
<dbReference type="GO" id="GO:0016887">
    <property type="term" value="F:ATP hydrolysis activity"/>
    <property type="evidence" value="ECO:0007669"/>
    <property type="project" value="InterPro"/>
</dbReference>
<comment type="caution">
    <text evidence="6">The sequence shown here is derived from an EMBL/GenBank/DDBJ whole genome shotgun (WGS) entry which is preliminary data.</text>
</comment>
<dbReference type="GO" id="GO:0042941">
    <property type="term" value="P:D-alanine transmembrane transport"/>
    <property type="evidence" value="ECO:0007669"/>
    <property type="project" value="TreeGrafter"/>
</dbReference>
<evidence type="ECO:0000256" key="3">
    <source>
        <dbReference type="ARBA" id="ARBA00022741"/>
    </source>
</evidence>
<dbReference type="AlphaFoldDB" id="A0A2U1CRD7"/>
<evidence type="ECO:0000256" key="2">
    <source>
        <dbReference type="ARBA" id="ARBA00022475"/>
    </source>
</evidence>
<accession>A0A2U1CRD7</accession>
<dbReference type="Proteomes" id="UP000246145">
    <property type="component" value="Unassembled WGS sequence"/>
</dbReference>
<dbReference type="GO" id="GO:1903806">
    <property type="term" value="P:L-isoleucine import across plasma membrane"/>
    <property type="evidence" value="ECO:0007669"/>
    <property type="project" value="TreeGrafter"/>
</dbReference>
<dbReference type="OrthoDB" id="9805514at2"/>
<proteinExistence type="predicted"/>
<dbReference type="RefSeq" id="WP_116517561.1">
    <property type="nucleotide sequence ID" value="NZ_JACCEX010000001.1"/>
</dbReference>
<dbReference type="GO" id="GO:0015192">
    <property type="term" value="F:L-phenylalanine transmembrane transporter activity"/>
    <property type="evidence" value="ECO:0007669"/>
    <property type="project" value="TreeGrafter"/>
</dbReference>
<keyword evidence="2" id="KW-1003">Cell membrane</keyword>
<keyword evidence="4 6" id="KW-0067">ATP-binding</keyword>
<dbReference type="InterPro" id="IPR003593">
    <property type="entry name" value="AAA+_ATPase"/>
</dbReference>
<evidence type="ECO:0000256" key="1">
    <source>
        <dbReference type="ARBA" id="ARBA00022448"/>
    </source>
</evidence>
<dbReference type="CDD" id="cd03219">
    <property type="entry name" value="ABC_Mj1267_LivG_branched"/>
    <property type="match status" value="1"/>
</dbReference>
<dbReference type="PROSITE" id="PS50893">
    <property type="entry name" value="ABC_TRANSPORTER_2"/>
    <property type="match status" value="1"/>
</dbReference>
<feature type="domain" description="ABC transporter" evidence="5">
    <location>
        <begin position="8"/>
        <end position="250"/>
    </location>
</feature>
<dbReference type="GO" id="GO:0015808">
    <property type="term" value="P:L-alanine transport"/>
    <property type="evidence" value="ECO:0007669"/>
    <property type="project" value="TreeGrafter"/>
</dbReference>
<dbReference type="InterPro" id="IPR027417">
    <property type="entry name" value="P-loop_NTPase"/>
</dbReference>
<dbReference type="SUPFAM" id="SSF52540">
    <property type="entry name" value="P-loop containing nucleoside triphosphate hydrolases"/>
    <property type="match status" value="1"/>
</dbReference>
<protein>
    <submittedName>
        <fullName evidence="6">L-leucine ABC transporter ATP-binding protein /L-isoleucine ABC transporter ATP-binding protein /L-valine ABC transporter ATP-binding protein</fullName>
    </submittedName>
</protein>
<gene>
    <name evidence="6" type="ORF">C7440_0845</name>
</gene>
<keyword evidence="1" id="KW-0813">Transport</keyword>
<dbReference type="PROSITE" id="PS00211">
    <property type="entry name" value="ABC_TRANSPORTER_1"/>
    <property type="match status" value="1"/>
</dbReference>
<dbReference type="GO" id="GO:0005524">
    <property type="term" value="F:ATP binding"/>
    <property type="evidence" value="ECO:0007669"/>
    <property type="project" value="UniProtKB-KW"/>
</dbReference>
<keyword evidence="2" id="KW-0472">Membrane</keyword>
<evidence type="ECO:0000256" key="4">
    <source>
        <dbReference type="ARBA" id="ARBA00022840"/>
    </source>
</evidence>
<dbReference type="InterPro" id="IPR051120">
    <property type="entry name" value="ABC_AA/LPS_Transport"/>
</dbReference>
<evidence type="ECO:0000259" key="5">
    <source>
        <dbReference type="PROSITE" id="PS50893"/>
    </source>
</evidence>
<dbReference type="SMART" id="SM00382">
    <property type="entry name" value="AAA"/>
    <property type="match status" value="1"/>
</dbReference>
<dbReference type="Gene3D" id="3.40.50.300">
    <property type="entry name" value="P-loop containing nucleotide triphosphate hydrolases"/>
    <property type="match status" value="1"/>
</dbReference>
<keyword evidence="7" id="KW-1185">Reference proteome</keyword>
<dbReference type="FunFam" id="3.40.50.300:FF:000421">
    <property type="entry name" value="Branched-chain amino acid ABC transporter ATP-binding protein"/>
    <property type="match status" value="1"/>
</dbReference>
<name>A0A2U1CRD7_9BURK</name>
<sequence length="252" mass="27383">MTTSQPILTITGLRKVFGGVTALDGIDLEVREGEILGLIGPNGAGKTALLNTITGFYRATTGSIRFMGQEISNMPLHGIGRLGIGRTFQNIRLFKRMTVLENVMAANKRYVRSSFSAFLGVIGGRTALDEARHWIELMQLGDKADMLASALSYGDARRLEIARALAGNPSLLLLDEPAAGMNETETDQLVADIHKVQTSVKAIVLIEHDMSLIRSLSDRIVAMDYGKKLAEGDPDTVLEHPDVRRAYLGSDT</sequence>
<dbReference type="GO" id="GO:1903805">
    <property type="term" value="P:L-valine import across plasma membrane"/>
    <property type="evidence" value="ECO:0007669"/>
    <property type="project" value="TreeGrafter"/>
</dbReference>
<keyword evidence="3" id="KW-0547">Nucleotide-binding</keyword>
<dbReference type="InterPro" id="IPR017871">
    <property type="entry name" value="ABC_transporter-like_CS"/>
</dbReference>
<evidence type="ECO:0000313" key="7">
    <source>
        <dbReference type="Proteomes" id="UP000246145"/>
    </source>
</evidence>
<dbReference type="Pfam" id="PF00005">
    <property type="entry name" value="ABC_tran"/>
    <property type="match status" value="1"/>
</dbReference>
<dbReference type="GO" id="GO:0005886">
    <property type="term" value="C:plasma membrane"/>
    <property type="evidence" value="ECO:0007669"/>
    <property type="project" value="TreeGrafter"/>
</dbReference>
<dbReference type="GO" id="GO:0015188">
    <property type="term" value="F:L-isoleucine transmembrane transporter activity"/>
    <property type="evidence" value="ECO:0007669"/>
    <property type="project" value="TreeGrafter"/>
</dbReference>
<dbReference type="InterPro" id="IPR003439">
    <property type="entry name" value="ABC_transporter-like_ATP-bd"/>
</dbReference>
<dbReference type="PANTHER" id="PTHR45772">
    <property type="entry name" value="CONSERVED COMPONENT OF ABC TRANSPORTER FOR NATURAL AMINO ACIDS-RELATED"/>
    <property type="match status" value="1"/>
</dbReference>
<dbReference type="STRING" id="1231391.GCA_000308195_02858"/>
<reference evidence="6 7" key="1">
    <citation type="submission" date="2018-04" db="EMBL/GenBank/DDBJ databases">
        <title>Genomic Encyclopedia of Type Strains, Phase IV (KMG-IV): sequencing the most valuable type-strain genomes for metagenomic binning, comparative biology and taxonomic classification.</title>
        <authorList>
            <person name="Goeker M."/>
        </authorList>
    </citation>
    <scope>NUCLEOTIDE SEQUENCE [LARGE SCALE GENOMIC DNA]</scope>
    <source>
        <strain evidence="6 7">DSM 10065</strain>
    </source>
</reference>
<dbReference type="Pfam" id="PF12399">
    <property type="entry name" value="BCA_ABC_TP_C"/>
    <property type="match status" value="1"/>
</dbReference>